<comment type="caution">
    <text evidence="2">The sequence shown here is derived from an EMBL/GenBank/DDBJ whole genome shotgun (WGS) entry which is preliminary data.</text>
</comment>
<keyword evidence="1" id="KW-0732">Signal</keyword>
<dbReference type="InterPro" id="IPR024077">
    <property type="entry name" value="Neurolysin/TOP_dom2"/>
</dbReference>
<protein>
    <submittedName>
        <fullName evidence="2">Uncharacterized protein</fullName>
    </submittedName>
</protein>
<dbReference type="Proteomes" id="UP000440578">
    <property type="component" value="Unassembled WGS sequence"/>
</dbReference>
<keyword evidence="3" id="KW-1185">Reference proteome</keyword>
<organism evidence="2 3">
    <name type="scientific">Amphibalanus amphitrite</name>
    <name type="common">Striped barnacle</name>
    <name type="synonym">Balanus amphitrite</name>
    <dbReference type="NCBI Taxonomy" id="1232801"/>
    <lineage>
        <taxon>Eukaryota</taxon>
        <taxon>Metazoa</taxon>
        <taxon>Ecdysozoa</taxon>
        <taxon>Arthropoda</taxon>
        <taxon>Crustacea</taxon>
        <taxon>Multicrustacea</taxon>
        <taxon>Cirripedia</taxon>
        <taxon>Thoracica</taxon>
        <taxon>Thoracicalcarea</taxon>
        <taxon>Balanomorpha</taxon>
        <taxon>Balanoidea</taxon>
        <taxon>Balanidae</taxon>
        <taxon>Amphibalaninae</taxon>
        <taxon>Amphibalanus</taxon>
    </lineage>
</organism>
<dbReference type="EMBL" id="VIIS01000962">
    <property type="protein sequence ID" value="KAF0303250.1"/>
    <property type="molecule type" value="Genomic_DNA"/>
</dbReference>
<feature type="signal peptide" evidence="1">
    <location>
        <begin position="1"/>
        <end position="21"/>
    </location>
</feature>
<accession>A0A6A4WHY7</accession>
<dbReference type="OrthoDB" id="534666at2759"/>
<gene>
    <name evidence="2" type="ORF">FJT64_024764</name>
</gene>
<dbReference type="Gene3D" id="1.10.1370.10">
    <property type="entry name" value="Neurolysin, domain 3"/>
    <property type="match status" value="1"/>
</dbReference>
<evidence type="ECO:0000256" key="1">
    <source>
        <dbReference type="SAM" id="SignalP"/>
    </source>
</evidence>
<evidence type="ECO:0000313" key="2">
    <source>
        <dbReference type="EMBL" id="KAF0303250.1"/>
    </source>
</evidence>
<reference evidence="2 3" key="1">
    <citation type="submission" date="2019-07" db="EMBL/GenBank/DDBJ databases">
        <title>Draft genome assembly of a fouling barnacle, Amphibalanus amphitrite (Darwin, 1854): The first reference genome for Thecostraca.</title>
        <authorList>
            <person name="Kim W."/>
        </authorList>
    </citation>
    <scope>NUCLEOTIDE SEQUENCE [LARGE SCALE GENOMIC DNA]</scope>
    <source>
        <strain evidence="2">SNU_AA5</strain>
        <tissue evidence="2">Soma without cirri and trophi</tissue>
    </source>
</reference>
<proteinExistence type="predicted"/>
<feature type="chain" id="PRO_5025410695" evidence="1">
    <location>
        <begin position="22"/>
        <end position="129"/>
    </location>
</feature>
<name>A0A6A4WHY7_AMPAM</name>
<dbReference type="AlphaFoldDB" id="A0A6A4WHY7"/>
<evidence type="ECO:0000313" key="3">
    <source>
        <dbReference type="Proteomes" id="UP000440578"/>
    </source>
</evidence>
<sequence length="129" mass="14466">MATLALTGMLRLLARLSVLRRLREPETVRRLSAAAGAGPLSEATCRQLIAAGDHLQGHDLCRQLYMAQLDLKLHLGQFLPFQLHSKDAHTMSFVQVRERHTAAGQQMYRQPGTAQCTQQRYKQAGTAQW</sequence>